<dbReference type="SUPFAM" id="SSF75011">
    <property type="entry name" value="3-carboxy-cis,cis-mucoante lactonizing enzyme"/>
    <property type="match status" value="1"/>
</dbReference>
<evidence type="ECO:0000313" key="2">
    <source>
        <dbReference type="EMBL" id="TDR38591.1"/>
    </source>
</evidence>
<keyword evidence="1" id="KW-0732">Signal</keyword>
<dbReference type="Proteomes" id="UP000295293">
    <property type="component" value="Unassembled WGS sequence"/>
</dbReference>
<dbReference type="SUPFAM" id="SSF63825">
    <property type="entry name" value="YWTD domain"/>
    <property type="match status" value="1"/>
</dbReference>
<feature type="chain" id="PRO_5020211825" description="LVIVD repeat-containing protein" evidence="1">
    <location>
        <begin position="20"/>
        <end position="629"/>
    </location>
</feature>
<keyword evidence="3" id="KW-1185">Reference proteome</keyword>
<dbReference type="EMBL" id="SNZH01000020">
    <property type="protein sequence ID" value="TDR38591.1"/>
    <property type="molecule type" value="Genomic_DNA"/>
</dbReference>
<evidence type="ECO:0000313" key="3">
    <source>
        <dbReference type="Proteomes" id="UP000295293"/>
    </source>
</evidence>
<dbReference type="OrthoDB" id="136825at2"/>
<gene>
    <name evidence="2" type="ORF">DFR29_12092</name>
</gene>
<protein>
    <recommendedName>
        <fullName evidence="4">LVIVD repeat-containing protein</fullName>
    </recommendedName>
</protein>
<sequence length="629" mass="67366">MKYFALLALGLLLCAAAAAEPTAPPQLLLARGGGIQATAEHGDVFYLSTGCTVTAWRQGAGMINALGDTRTQPLRGFIVALERHGDYLYAGYRAEPESGIAVYSLADPEQPVLLGSTQYHPGPYFALNTMRVIGQRLYVFDRYDGIFAADLAQPQNLTFQQVSTVSAPYDGVALVGDRLYFSGLDDFGYATVGAFDFSAPLSPLSLGNSLLGGAWNRIDIAGNYAFAFGETLGVFDIADPANVKPVSTSTPLPTDLSLLLDGHAWNIDRDQIQVIDLTTPTQPVISATVPFVAGAGLPLLVQRSGTHALLGYESGDLQRLDATRPTTPTLTGTASLPSVTSVVDIVFRGDRLFVPNYLSVHVLDRHSLVRLSRQNLLLNGQQAGAEAFTIEGDRAYFRRQDTIGVASIGSDDNLTVLGSWSVPQIQSAAVRGGILHAAHYVGSGAYRLAIVDLRDPAAPVQLASVPVPDMDHLVVQGTRLYAIGNPSVGQGELLIMDISTPQSPQLLGRVTTCFGFGLEVDARRGLAAMHCQGNVQIVDVSDPTQPQLRALIGAQYLNGTQMHGRSLYVSRAAKLQEWDLSDPSQPQLLHELPIGSSRPRVSADAHLYLIANGIQVLKLDRLFADGLER</sequence>
<dbReference type="AlphaFoldDB" id="A0A4R6YMG2"/>
<feature type="signal peptide" evidence="1">
    <location>
        <begin position="1"/>
        <end position="19"/>
    </location>
</feature>
<comment type="caution">
    <text evidence="2">The sequence shown here is derived from an EMBL/GenBank/DDBJ whole genome shotgun (WGS) entry which is preliminary data.</text>
</comment>
<dbReference type="InterPro" id="IPR013211">
    <property type="entry name" value="LVIVD"/>
</dbReference>
<name>A0A4R6YMG2_9GAMM</name>
<reference evidence="2 3" key="1">
    <citation type="submission" date="2019-03" db="EMBL/GenBank/DDBJ databases">
        <title>Genomic Encyclopedia of Type Strains, Phase IV (KMG-IV): sequencing the most valuable type-strain genomes for metagenomic binning, comparative biology and taxonomic classification.</title>
        <authorList>
            <person name="Goeker M."/>
        </authorList>
    </citation>
    <scope>NUCLEOTIDE SEQUENCE [LARGE SCALE GENOMIC DNA]</scope>
    <source>
        <strain evidence="2 3">DSM 21667</strain>
    </source>
</reference>
<evidence type="ECO:0000256" key="1">
    <source>
        <dbReference type="SAM" id="SignalP"/>
    </source>
</evidence>
<organism evidence="2 3">
    <name type="scientific">Tahibacter aquaticus</name>
    <dbReference type="NCBI Taxonomy" id="520092"/>
    <lineage>
        <taxon>Bacteria</taxon>
        <taxon>Pseudomonadati</taxon>
        <taxon>Pseudomonadota</taxon>
        <taxon>Gammaproteobacteria</taxon>
        <taxon>Lysobacterales</taxon>
        <taxon>Rhodanobacteraceae</taxon>
        <taxon>Tahibacter</taxon>
    </lineage>
</organism>
<dbReference type="Pfam" id="PF08309">
    <property type="entry name" value="LVIVD"/>
    <property type="match status" value="3"/>
</dbReference>
<accession>A0A4R6YMG2</accession>
<proteinExistence type="predicted"/>
<dbReference type="RefSeq" id="WP_133821403.1">
    <property type="nucleotide sequence ID" value="NZ_SNZH01000020.1"/>
</dbReference>
<evidence type="ECO:0008006" key="4">
    <source>
        <dbReference type="Google" id="ProtNLM"/>
    </source>
</evidence>